<dbReference type="KEGG" id="mgg:MPLG2_1582"/>
<reference evidence="1 2" key="1">
    <citation type="submission" date="2018-02" db="EMBL/GenBank/DDBJ databases">
        <authorList>
            <person name="Cohen D.B."/>
            <person name="Kent A.D."/>
        </authorList>
    </citation>
    <scope>NUCLEOTIDE SEQUENCE [LARGE SCALE GENOMIC DNA]</scope>
    <source>
        <strain evidence="1">1</strain>
    </source>
</reference>
<sequence length="254" mass="26823">MRVVLPDQALAGRARTIVAAMPDQNHERLNAAVAAHLPIAIEAQEALTQAVDVSGPYQADVTQGLLTISGRPLRVVLLGTVSKASNTWLWSWANEGFSAQLPSVAPVSKVTQFAESWGIWELGIPQFSIDGVVDTGLGPGASVALLAAPLVGATAFYTADYGTGLAYFGIVDPAVPRPPAHGYTFARRIMSAVELMPGHARSQVLTYASVHDLRVVGGERQLKVHLGQDVLAVDFDEQGRIVSIRGSLGAAPLQ</sequence>
<accession>A0A2N9JGH2</accession>
<keyword evidence="2" id="KW-1185">Reference proteome</keyword>
<name>A0A2N9JGH2_9ACTN</name>
<evidence type="ECO:0000313" key="1">
    <source>
        <dbReference type="EMBL" id="SPD86618.1"/>
    </source>
</evidence>
<evidence type="ECO:0000313" key="2">
    <source>
        <dbReference type="Proteomes" id="UP000238164"/>
    </source>
</evidence>
<dbReference type="EMBL" id="LT985188">
    <property type="protein sequence ID" value="SPD86618.1"/>
    <property type="molecule type" value="Genomic_DNA"/>
</dbReference>
<gene>
    <name evidence="1" type="ORF">MPLG2_1582</name>
</gene>
<protein>
    <submittedName>
        <fullName evidence="1">Uncharacterized protein</fullName>
    </submittedName>
</protein>
<dbReference type="InterPro" id="IPR049249">
    <property type="entry name" value="DUF6882"/>
</dbReference>
<organism evidence="1 2">
    <name type="scientific">Micropruina glycogenica</name>
    <dbReference type="NCBI Taxonomy" id="75385"/>
    <lineage>
        <taxon>Bacteria</taxon>
        <taxon>Bacillati</taxon>
        <taxon>Actinomycetota</taxon>
        <taxon>Actinomycetes</taxon>
        <taxon>Propionibacteriales</taxon>
        <taxon>Nocardioidaceae</taxon>
        <taxon>Micropruina</taxon>
    </lineage>
</organism>
<dbReference type="Pfam" id="PF21813">
    <property type="entry name" value="DUF6882"/>
    <property type="match status" value="1"/>
</dbReference>
<dbReference type="Proteomes" id="UP000238164">
    <property type="component" value="Chromosome 1"/>
</dbReference>
<proteinExistence type="predicted"/>
<dbReference type="AlphaFoldDB" id="A0A2N9JGH2"/>